<feature type="domain" description="Alanine racemase C-terminal" evidence="8">
    <location>
        <begin position="232"/>
        <end position="356"/>
    </location>
</feature>
<comment type="similarity">
    <text evidence="5">Belongs to the alanine racemase family.</text>
</comment>
<comment type="caution">
    <text evidence="9">The sequence shown here is derived from an EMBL/GenBank/DDBJ whole genome shotgun (WGS) entry which is preliminary data.</text>
</comment>
<dbReference type="PANTHER" id="PTHR30511">
    <property type="entry name" value="ALANINE RACEMASE"/>
    <property type="match status" value="1"/>
</dbReference>
<dbReference type="InterPro" id="IPR000821">
    <property type="entry name" value="Ala_racemase"/>
</dbReference>
<evidence type="ECO:0000256" key="4">
    <source>
        <dbReference type="ARBA" id="ARBA00023235"/>
    </source>
</evidence>
<feature type="binding site" evidence="5 7">
    <location>
        <position position="131"/>
    </location>
    <ligand>
        <name>substrate</name>
    </ligand>
</feature>
<comment type="function">
    <text evidence="5">Catalyzes the interconversion of L-alanine and D-alanine. May also act on other amino acids.</text>
</comment>
<sequence length="357" mass="38026">MTRPIRLEIDLSAIRHNFQFTRQHAQARRLFAVIKANAYGHGVLDTAKALADLADGFALLNIEDAVALREAGIQHPIALLEGPFDAAEAAAMAEYRLSGAVHSLEQMDWLAKGSARGAVEVWLKVNSGMNRLGFPPARLNEIQARLRTMPQLRLSTIMTHFSSADDDYGVDEQWRRFAPLAQASGLETSAANSAALLRHPHTHGDIGRPGIILYGASPFDSATGTELGLRPAMTLSADIIAVQTLQSGDAVGYGRRFIAGQAMRIGIVACGYADGYPRIAANGTPVAVDGQASGTVGRISMDMLAVDLSHLPQAGVGSRVELWGAQVPIEQVAAAAGTISYELMCAVATRVPRVLRG</sequence>
<dbReference type="PRINTS" id="PR00992">
    <property type="entry name" value="ALARACEMASE"/>
</dbReference>
<evidence type="ECO:0000256" key="1">
    <source>
        <dbReference type="ARBA" id="ARBA00000316"/>
    </source>
</evidence>
<dbReference type="RefSeq" id="WP_071115410.1">
    <property type="nucleotide sequence ID" value="NZ_MKCS01000001.1"/>
</dbReference>
<gene>
    <name evidence="9" type="ORF">BI347_04715</name>
</gene>
<evidence type="ECO:0000313" key="10">
    <source>
        <dbReference type="Proteomes" id="UP000180088"/>
    </source>
</evidence>
<dbReference type="InterPro" id="IPR029066">
    <property type="entry name" value="PLP-binding_barrel"/>
</dbReference>
<protein>
    <recommendedName>
        <fullName evidence="5">Alanine racemase</fullName>
        <ecNumber evidence="5">5.1.1.1</ecNumber>
    </recommendedName>
</protein>
<dbReference type="FunFam" id="3.20.20.10:FF:000002">
    <property type="entry name" value="Alanine racemase"/>
    <property type="match status" value="1"/>
</dbReference>
<dbReference type="Gene3D" id="2.40.37.10">
    <property type="entry name" value="Lyase, Ornithine Decarboxylase, Chain A, domain 1"/>
    <property type="match status" value="1"/>
</dbReference>
<evidence type="ECO:0000259" key="8">
    <source>
        <dbReference type="SMART" id="SM01005"/>
    </source>
</evidence>
<proteinExistence type="inferred from homology"/>
<feature type="binding site" evidence="5 7">
    <location>
        <position position="301"/>
    </location>
    <ligand>
        <name>substrate</name>
    </ligand>
</feature>
<keyword evidence="4 5" id="KW-0413">Isomerase</keyword>
<evidence type="ECO:0000313" key="9">
    <source>
        <dbReference type="EMBL" id="OHX12885.1"/>
    </source>
</evidence>
<dbReference type="SMART" id="SM01005">
    <property type="entry name" value="Ala_racemase_C"/>
    <property type="match status" value="1"/>
</dbReference>
<dbReference type="OrthoDB" id="9813814at2"/>
<accession>A0A1S1X0F0</accession>
<dbReference type="PROSITE" id="PS00395">
    <property type="entry name" value="ALANINE_RACEMASE"/>
    <property type="match status" value="1"/>
</dbReference>
<feature type="active site" description="Proton acceptor; specific for D-alanine" evidence="5">
    <location>
        <position position="35"/>
    </location>
</feature>
<dbReference type="InterPro" id="IPR020622">
    <property type="entry name" value="Ala_racemase_pyridoxalP-BS"/>
</dbReference>
<dbReference type="SUPFAM" id="SSF50621">
    <property type="entry name" value="Alanine racemase C-terminal domain-like"/>
    <property type="match status" value="1"/>
</dbReference>
<evidence type="ECO:0000256" key="2">
    <source>
        <dbReference type="ARBA" id="ARBA00001933"/>
    </source>
</evidence>
<comment type="catalytic activity">
    <reaction evidence="1 5">
        <text>L-alanine = D-alanine</text>
        <dbReference type="Rhea" id="RHEA:20249"/>
        <dbReference type="ChEBI" id="CHEBI:57416"/>
        <dbReference type="ChEBI" id="CHEBI:57972"/>
        <dbReference type="EC" id="5.1.1.1"/>
    </reaction>
</comment>
<feature type="active site" description="Proton acceptor; specific for L-alanine" evidence="5">
    <location>
        <position position="253"/>
    </location>
</feature>
<dbReference type="InterPro" id="IPR001608">
    <property type="entry name" value="Ala_racemase_N"/>
</dbReference>
<feature type="modified residue" description="N6-(pyridoxal phosphate)lysine" evidence="5 6">
    <location>
        <position position="35"/>
    </location>
</feature>
<dbReference type="GO" id="GO:0030632">
    <property type="term" value="P:D-alanine biosynthetic process"/>
    <property type="evidence" value="ECO:0007669"/>
    <property type="project" value="UniProtKB-UniRule"/>
</dbReference>
<keyword evidence="3 5" id="KW-0663">Pyridoxal phosphate</keyword>
<dbReference type="GO" id="GO:0030170">
    <property type="term" value="F:pyridoxal phosphate binding"/>
    <property type="evidence" value="ECO:0007669"/>
    <property type="project" value="UniProtKB-UniRule"/>
</dbReference>
<dbReference type="Pfam" id="PF00842">
    <property type="entry name" value="Ala_racemase_C"/>
    <property type="match status" value="1"/>
</dbReference>
<dbReference type="InterPro" id="IPR009006">
    <property type="entry name" value="Ala_racemase/Decarboxylase_C"/>
</dbReference>
<dbReference type="EMBL" id="MKCS01000001">
    <property type="protein sequence ID" value="OHX12885.1"/>
    <property type="molecule type" value="Genomic_DNA"/>
</dbReference>
<name>A0A1S1X0F0_9NEIS</name>
<dbReference type="PANTHER" id="PTHR30511:SF0">
    <property type="entry name" value="ALANINE RACEMASE, CATABOLIC-RELATED"/>
    <property type="match status" value="1"/>
</dbReference>
<dbReference type="Gene3D" id="3.20.20.10">
    <property type="entry name" value="Alanine racemase"/>
    <property type="match status" value="1"/>
</dbReference>
<dbReference type="HAMAP" id="MF_01201">
    <property type="entry name" value="Ala_racemase"/>
    <property type="match status" value="1"/>
</dbReference>
<dbReference type="UniPathway" id="UPA00042">
    <property type="reaction ID" value="UER00497"/>
</dbReference>
<dbReference type="STRING" id="1903179.BI347_04715"/>
<evidence type="ECO:0000256" key="6">
    <source>
        <dbReference type="PIRSR" id="PIRSR600821-50"/>
    </source>
</evidence>
<organism evidence="9 10">
    <name type="scientific">Chromobacterium sphagni</name>
    <dbReference type="NCBI Taxonomy" id="1903179"/>
    <lineage>
        <taxon>Bacteria</taxon>
        <taxon>Pseudomonadati</taxon>
        <taxon>Pseudomonadota</taxon>
        <taxon>Betaproteobacteria</taxon>
        <taxon>Neisseriales</taxon>
        <taxon>Chromobacteriaceae</taxon>
        <taxon>Chromobacterium</taxon>
    </lineage>
</organism>
<dbReference type="GO" id="GO:0005829">
    <property type="term" value="C:cytosol"/>
    <property type="evidence" value="ECO:0007669"/>
    <property type="project" value="TreeGrafter"/>
</dbReference>
<dbReference type="CDD" id="cd06827">
    <property type="entry name" value="PLPDE_III_AR_proteobact"/>
    <property type="match status" value="1"/>
</dbReference>
<reference evidence="9 10" key="1">
    <citation type="submission" date="2016-09" db="EMBL/GenBank/DDBJ databases">
        <title>Chromobacterium muskegensis sp. nov., an insecticidal bacterium isolated from Sphagnum bogs.</title>
        <authorList>
            <person name="Sparks M.E."/>
            <person name="Blackburn M.B."/>
            <person name="Gundersen-Rindal D.E."/>
            <person name="Mitchell A."/>
            <person name="Farrar R."/>
            <person name="Kuhar D."/>
        </authorList>
    </citation>
    <scope>NUCLEOTIDE SEQUENCE [LARGE SCALE GENOMIC DNA]</scope>
    <source>
        <strain evidence="9 10">37-2</strain>
    </source>
</reference>
<evidence type="ECO:0000256" key="7">
    <source>
        <dbReference type="PIRSR" id="PIRSR600821-52"/>
    </source>
</evidence>
<evidence type="ECO:0000256" key="3">
    <source>
        <dbReference type="ARBA" id="ARBA00022898"/>
    </source>
</evidence>
<evidence type="ECO:0000256" key="5">
    <source>
        <dbReference type="HAMAP-Rule" id="MF_01201"/>
    </source>
</evidence>
<dbReference type="InterPro" id="IPR011079">
    <property type="entry name" value="Ala_racemase_C"/>
</dbReference>
<comment type="pathway">
    <text evidence="5">Amino-acid biosynthesis; D-alanine biosynthesis; D-alanine from L-alanine: step 1/1.</text>
</comment>
<dbReference type="Pfam" id="PF01168">
    <property type="entry name" value="Ala_racemase_N"/>
    <property type="match status" value="1"/>
</dbReference>
<dbReference type="Proteomes" id="UP000180088">
    <property type="component" value="Unassembled WGS sequence"/>
</dbReference>
<dbReference type="GO" id="GO:0008784">
    <property type="term" value="F:alanine racemase activity"/>
    <property type="evidence" value="ECO:0007669"/>
    <property type="project" value="UniProtKB-UniRule"/>
</dbReference>
<dbReference type="AlphaFoldDB" id="A0A1S1X0F0"/>
<dbReference type="SUPFAM" id="SSF51419">
    <property type="entry name" value="PLP-binding barrel"/>
    <property type="match status" value="1"/>
</dbReference>
<comment type="cofactor">
    <cofactor evidence="2 5 6">
        <name>pyridoxal 5'-phosphate</name>
        <dbReference type="ChEBI" id="CHEBI:597326"/>
    </cofactor>
</comment>
<dbReference type="EC" id="5.1.1.1" evidence="5"/>
<dbReference type="NCBIfam" id="TIGR00492">
    <property type="entry name" value="alr"/>
    <property type="match status" value="1"/>
</dbReference>